<dbReference type="STRING" id="670482.SAMN04488542_11018"/>
<evidence type="ECO:0000313" key="2">
    <source>
        <dbReference type="Proteomes" id="UP000198972"/>
    </source>
</evidence>
<dbReference type="EMBL" id="FNBG01000010">
    <property type="protein sequence ID" value="SDF38902.1"/>
    <property type="molecule type" value="Genomic_DNA"/>
</dbReference>
<proteinExistence type="predicted"/>
<keyword evidence="2" id="KW-1185">Reference proteome</keyword>
<reference evidence="1 2" key="1">
    <citation type="submission" date="2016-10" db="EMBL/GenBank/DDBJ databases">
        <authorList>
            <person name="de Groot N.N."/>
        </authorList>
    </citation>
    <scope>NUCLEOTIDE SEQUENCE [LARGE SCALE GENOMIC DNA]</scope>
    <source>
        <strain evidence="1 2">DSM 28129</strain>
    </source>
</reference>
<protein>
    <submittedName>
        <fullName evidence="1">Uncharacterized protein</fullName>
    </submittedName>
</protein>
<dbReference type="AlphaFoldDB" id="A0A1G7KNV9"/>
<sequence length="162" mass="19011">MCPIINQLNVVYMESKYVKAEHPIILVDGISLDKIIDEQYPDRFFLGLIPTIVDWMILRKEAYLVQRRFNTSQGIHILPILMCPDDCDLACTLIVAEVEVSEKLVKWKRIGVDTSRYDESCVYEEYIGTEVEWLDKIPELIFSKEDYEQLNIIYTLNEIQDE</sequence>
<evidence type="ECO:0000313" key="1">
    <source>
        <dbReference type="EMBL" id="SDF38902.1"/>
    </source>
</evidence>
<gene>
    <name evidence="1" type="ORF">SAMN04488542_11018</name>
</gene>
<organism evidence="1 2">
    <name type="scientific">Fontibacillus panacisegetis</name>
    <dbReference type="NCBI Taxonomy" id="670482"/>
    <lineage>
        <taxon>Bacteria</taxon>
        <taxon>Bacillati</taxon>
        <taxon>Bacillota</taxon>
        <taxon>Bacilli</taxon>
        <taxon>Bacillales</taxon>
        <taxon>Paenibacillaceae</taxon>
        <taxon>Fontibacillus</taxon>
    </lineage>
</organism>
<name>A0A1G7KNV9_9BACL</name>
<dbReference type="Proteomes" id="UP000198972">
    <property type="component" value="Unassembled WGS sequence"/>
</dbReference>
<accession>A0A1G7KNV9</accession>